<evidence type="ECO:0000313" key="2">
    <source>
        <dbReference type="EMBL" id="RNL80150.1"/>
    </source>
</evidence>
<feature type="compositionally biased region" description="Gly residues" evidence="1">
    <location>
        <begin position="174"/>
        <end position="190"/>
    </location>
</feature>
<sequence>MDRSTIVRTGVAGAIAGMGLAVGGVAMANADTGTATDTATTSTTQQQPGPRDGGQLAATLAKQLGLSESKVKAALDAVREDQKPTKPADGTKPTPPTAAERAAHQAAFIKALAAKLDVSEAKVKAALAVAQTEARADERAQLKTKLDAAVKAGTLTDADEASVLKAFDAKVIGGGGFGGPGGPGGPGEHGGPPPAS</sequence>
<reference evidence="2 3" key="1">
    <citation type="submission" date="2018-11" db="EMBL/GenBank/DDBJ databases">
        <authorList>
            <person name="Li F."/>
        </authorList>
    </citation>
    <scope>NUCLEOTIDE SEQUENCE [LARGE SCALE GENOMIC DNA]</scope>
    <source>
        <strain evidence="2 3">KIS18-7</strain>
    </source>
</reference>
<gene>
    <name evidence="2" type="ORF">EFL95_14695</name>
</gene>
<organism evidence="2 3">
    <name type="scientific">Nocardioides marmorisolisilvae</name>
    <dbReference type="NCBI Taxonomy" id="1542737"/>
    <lineage>
        <taxon>Bacteria</taxon>
        <taxon>Bacillati</taxon>
        <taxon>Actinomycetota</taxon>
        <taxon>Actinomycetes</taxon>
        <taxon>Propionibacteriales</taxon>
        <taxon>Nocardioidaceae</taxon>
        <taxon>Nocardioides</taxon>
    </lineage>
</organism>
<comment type="caution">
    <text evidence="2">The sequence shown here is derived from an EMBL/GenBank/DDBJ whole genome shotgun (WGS) entry which is preliminary data.</text>
</comment>
<accession>A0A3N0DX05</accession>
<feature type="region of interest" description="Disordered" evidence="1">
    <location>
        <begin position="77"/>
        <end position="99"/>
    </location>
</feature>
<feature type="region of interest" description="Disordered" evidence="1">
    <location>
        <begin position="174"/>
        <end position="196"/>
    </location>
</feature>
<evidence type="ECO:0000313" key="3">
    <source>
        <dbReference type="Proteomes" id="UP000277094"/>
    </source>
</evidence>
<evidence type="ECO:0000256" key="1">
    <source>
        <dbReference type="SAM" id="MobiDB-lite"/>
    </source>
</evidence>
<dbReference type="Proteomes" id="UP000277094">
    <property type="component" value="Unassembled WGS sequence"/>
</dbReference>
<dbReference type="EMBL" id="RJSG01000002">
    <property type="protein sequence ID" value="RNL80150.1"/>
    <property type="molecule type" value="Genomic_DNA"/>
</dbReference>
<feature type="compositionally biased region" description="Basic and acidic residues" evidence="1">
    <location>
        <begin position="77"/>
        <end position="86"/>
    </location>
</feature>
<proteinExistence type="predicted"/>
<dbReference type="RefSeq" id="WP_123234652.1">
    <property type="nucleotide sequence ID" value="NZ_RJSG01000002.1"/>
</dbReference>
<dbReference type="OrthoDB" id="3790284at2"/>
<keyword evidence="3" id="KW-1185">Reference proteome</keyword>
<dbReference type="AlphaFoldDB" id="A0A3N0DX05"/>
<protein>
    <submittedName>
        <fullName evidence="2">Uncharacterized protein</fullName>
    </submittedName>
</protein>
<name>A0A3N0DX05_9ACTN</name>